<sequence>MRKDVEQALAIRAAGQDDNRQVFPAGVGSGARHEVPNCRDRIAYVPVFGETVAEQSGLFRKTGIHGPGGSMKIFAEAKPIIGLSSGLVAAILLSATSYAADTTPDDRMADTPVFDTVIYWGADLGLSRSGKDGYGIDAGFVTALNGDIATSGWTLTSGLGFSRTDDVLSDSKSFYGSLLLGYQWHAPGYYFTVAGGANYVRNDETPPGSVTDGDELGAIVQYGFETKRVNALYVQSYGSFSTAHNQIYGHAKVGYKTPVLRFGPEFTVFDDEGSQATLRYGAFVGDIPVFGSLSMVVSAGYQDELEPGQSDGFYATIGFSVPLSIR</sequence>
<evidence type="ECO:0000313" key="2">
    <source>
        <dbReference type="Proteomes" id="UP000463224"/>
    </source>
</evidence>
<evidence type="ECO:0000313" key="1">
    <source>
        <dbReference type="EMBL" id="MVA96554.1"/>
    </source>
</evidence>
<proteinExistence type="predicted"/>
<dbReference type="InterPro" id="IPR031485">
    <property type="entry name" value="CBP_BcsS"/>
</dbReference>
<dbReference type="AlphaFoldDB" id="A0A844QD42"/>
<gene>
    <name evidence="1" type="primary">bcsS</name>
    <name evidence="1" type="ORF">GN330_04735</name>
</gene>
<comment type="caution">
    <text evidence="1">The sequence shown here is derived from an EMBL/GenBank/DDBJ whole genome shotgun (WGS) entry which is preliminary data.</text>
</comment>
<dbReference type="EMBL" id="WPHG01000001">
    <property type="protein sequence ID" value="MVA96554.1"/>
    <property type="molecule type" value="Genomic_DNA"/>
</dbReference>
<organism evidence="1 2">
    <name type="scientific">Nitratireductor arenosus</name>
    <dbReference type="NCBI Taxonomy" id="2682096"/>
    <lineage>
        <taxon>Bacteria</taxon>
        <taxon>Pseudomonadati</taxon>
        <taxon>Pseudomonadota</taxon>
        <taxon>Alphaproteobacteria</taxon>
        <taxon>Hyphomicrobiales</taxon>
        <taxon>Phyllobacteriaceae</taxon>
        <taxon>Nitratireductor</taxon>
    </lineage>
</organism>
<name>A0A844QD42_9HYPH</name>
<keyword evidence="2" id="KW-1185">Reference proteome</keyword>
<accession>A0A844QD42</accession>
<dbReference type="Pfam" id="PF17036">
    <property type="entry name" value="CBP_BcsS"/>
    <property type="match status" value="1"/>
</dbReference>
<protein>
    <submittedName>
        <fullName evidence="1">Cellulose biosynthesis protein BcsS</fullName>
    </submittedName>
</protein>
<dbReference type="Proteomes" id="UP000463224">
    <property type="component" value="Unassembled WGS sequence"/>
</dbReference>
<reference evidence="1 2" key="1">
    <citation type="submission" date="2019-12" db="EMBL/GenBank/DDBJ databases">
        <title>Nitratireductor arenosus sp. nov., Isolated from sea sand, Jeju island, South Korea.</title>
        <authorList>
            <person name="Kim W."/>
        </authorList>
    </citation>
    <scope>NUCLEOTIDE SEQUENCE [LARGE SCALE GENOMIC DNA]</scope>
    <source>
        <strain evidence="1 2">CAU 1489</strain>
    </source>
</reference>